<evidence type="ECO:0000313" key="5">
    <source>
        <dbReference type="Proteomes" id="UP000467840"/>
    </source>
</evidence>
<dbReference type="PANTHER" id="PTHR24128">
    <property type="entry name" value="HOMEOBOX PROTEIN WARIAI"/>
    <property type="match status" value="1"/>
</dbReference>
<dbReference type="SUPFAM" id="SSF48403">
    <property type="entry name" value="Ankyrin repeat"/>
    <property type="match status" value="1"/>
</dbReference>
<reference evidence="3 5" key="1">
    <citation type="journal article" date="2020" name="Mol. Plant">
        <title>The Chromosome-Based Rubber Tree Genome Provides New Insights into Spurge Genome Evolution and Rubber Biosynthesis.</title>
        <authorList>
            <person name="Liu J."/>
            <person name="Shi C."/>
            <person name="Shi C.C."/>
            <person name="Li W."/>
            <person name="Zhang Q.J."/>
            <person name="Zhang Y."/>
            <person name="Li K."/>
            <person name="Lu H.F."/>
            <person name="Shi C."/>
            <person name="Zhu S.T."/>
            <person name="Xiao Z.Y."/>
            <person name="Nan H."/>
            <person name="Yue Y."/>
            <person name="Zhu X.G."/>
            <person name="Wu Y."/>
            <person name="Hong X.N."/>
            <person name="Fan G.Y."/>
            <person name="Tong Y."/>
            <person name="Zhang D."/>
            <person name="Mao C.L."/>
            <person name="Liu Y.L."/>
            <person name="Hao S.J."/>
            <person name="Liu W.Q."/>
            <person name="Lv M.Q."/>
            <person name="Zhang H.B."/>
            <person name="Liu Y."/>
            <person name="Hu-Tang G.R."/>
            <person name="Wang J.P."/>
            <person name="Wang J.H."/>
            <person name="Sun Y.H."/>
            <person name="Ni S.B."/>
            <person name="Chen W.B."/>
            <person name="Zhang X.C."/>
            <person name="Jiao Y.N."/>
            <person name="Eichler E.E."/>
            <person name="Li G.H."/>
            <person name="Liu X."/>
            <person name="Gao L.Z."/>
        </authorList>
    </citation>
    <scope>NUCLEOTIDE SEQUENCE [LARGE SCALE GENOMIC DNA]</scope>
    <source>
        <strain evidence="5">cv. GT1</strain>
        <tissue evidence="3">Leaf</tissue>
    </source>
</reference>
<gene>
    <name evidence="3" type="ORF">GH714_035456</name>
    <name evidence="4" type="ORF">GH714_035489</name>
</gene>
<dbReference type="SMART" id="SM00248">
    <property type="entry name" value="ANK"/>
    <property type="match status" value="4"/>
</dbReference>
<dbReference type="InterPro" id="IPR002110">
    <property type="entry name" value="Ankyrin_rpt"/>
</dbReference>
<dbReference type="Pfam" id="PF12796">
    <property type="entry name" value="Ank_2"/>
    <property type="match status" value="1"/>
</dbReference>
<dbReference type="EMBL" id="JAAGAX010000013">
    <property type="protein sequence ID" value="KAF2295979.1"/>
    <property type="molecule type" value="Genomic_DNA"/>
</dbReference>
<feature type="transmembrane region" description="Helical" evidence="2">
    <location>
        <begin position="284"/>
        <end position="303"/>
    </location>
</feature>
<evidence type="ECO:0000313" key="3">
    <source>
        <dbReference type="EMBL" id="KAF2295971.1"/>
    </source>
</evidence>
<protein>
    <submittedName>
        <fullName evidence="3">Uncharacterized protein</fullName>
    </submittedName>
</protein>
<sequence length="328" mass="37086">MELVNMKELFARKLNPDGFSPMHLALQHDKTQMVLWLLDVDEGLVRVKGRGGMTPLHYATEQGKTPILEEFFEACPESIKDVTFQGDTALHTAVKNHQVEAFQVLMGWLQRSVFLDAAFWERKLLNWKNKEGNTVLSIAASSNQRQIVKQLIEAFVYSNIKNSNGLTAIDILQGQAQFSNKDLSKCSAFPLADSSQAALSPPGGVWTADVNSHLPNFLRADISATNTTLRDTNPLRYVGSSVMGTHSFSLFWFANTAVFLVTIIRMRAGVSRDHLWMLFPRSLLLPRFVLWLFACYSFSMSIISRKLWALTADGGDFAEIYTREEWWQ</sequence>
<name>A0A6A6L3P9_HEVBR</name>
<keyword evidence="2" id="KW-0812">Transmembrane</keyword>
<organism evidence="3 5">
    <name type="scientific">Hevea brasiliensis</name>
    <name type="common">Para rubber tree</name>
    <name type="synonym">Siphonia brasiliensis</name>
    <dbReference type="NCBI Taxonomy" id="3981"/>
    <lineage>
        <taxon>Eukaryota</taxon>
        <taxon>Viridiplantae</taxon>
        <taxon>Streptophyta</taxon>
        <taxon>Embryophyta</taxon>
        <taxon>Tracheophyta</taxon>
        <taxon>Spermatophyta</taxon>
        <taxon>Magnoliopsida</taxon>
        <taxon>eudicotyledons</taxon>
        <taxon>Gunneridae</taxon>
        <taxon>Pentapetalae</taxon>
        <taxon>rosids</taxon>
        <taxon>fabids</taxon>
        <taxon>Malpighiales</taxon>
        <taxon>Euphorbiaceae</taxon>
        <taxon>Crotonoideae</taxon>
        <taxon>Micrandreae</taxon>
        <taxon>Hevea</taxon>
    </lineage>
</organism>
<proteinExistence type="predicted"/>
<accession>A0A6A6L3P9</accession>
<comment type="caution">
    <text evidence="3">The sequence shown here is derived from an EMBL/GenBank/DDBJ whole genome shotgun (WGS) entry which is preliminary data.</text>
</comment>
<dbReference type="PANTHER" id="PTHR24128:SF87">
    <property type="entry name" value="ANKYRIN REPEAT FAMILY PROTEIN"/>
    <property type="match status" value="1"/>
</dbReference>
<dbReference type="AlphaFoldDB" id="A0A6A6L3P9"/>
<evidence type="ECO:0000313" key="4">
    <source>
        <dbReference type="EMBL" id="KAF2295979.1"/>
    </source>
</evidence>
<feature type="repeat" description="ANK" evidence="1">
    <location>
        <begin position="131"/>
        <end position="163"/>
    </location>
</feature>
<dbReference type="InterPro" id="IPR036770">
    <property type="entry name" value="Ankyrin_rpt-contain_sf"/>
</dbReference>
<evidence type="ECO:0000256" key="2">
    <source>
        <dbReference type="SAM" id="Phobius"/>
    </source>
</evidence>
<dbReference type="PROSITE" id="PS50088">
    <property type="entry name" value="ANK_REPEAT"/>
    <property type="match status" value="1"/>
</dbReference>
<keyword evidence="2" id="KW-0472">Membrane</keyword>
<keyword evidence="5" id="KW-1185">Reference proteome</keyword>
<dbReference type="Gene3D" id="1.25.40.20">
    <property type="entry name" value="Ankyrin repeat-containing domain"/>
    <property type="match status" value="1"/>
</dbReference>
<dbReference type="Proteomes" id="UP000467840">
    <property type="component" value="Chromosome 7"/>
</dbReference>
<dbReference type="EMBL" id="JAAGAX010000013">
    <property type="protein sequence ID" value="KAF2295971.1"/>
    <property type="molecule type" value="Genomic_DNA"/>
</dbReference>
<evidence type="ECO:0000256" key="1">
    <source>
        <dbReference type="PROSITE-ProRule" id="PRU00023"/>
    </source>
</evidence>
<keyword evidence="1" id="KW-0040">ANK repeat</keyword>
<keyword evidence="2" id="KW-1133">Transmembrane helix</keyword>
<feature type="transmembrane region" description="Helical" evidence="2">
    <location>
        <begin position="243"/>
        <end position="264"/>
    </location>
</feature>